<name>A0ABY3FDT3_9GAMM</name>
<accession>A0ABY3FDT3</accession>
<protein>
    <submittedName>
        <fullName evidence="1">Uncharacterized protein</fullName>
    </submittedName>
</protein>
<dbReference type="RefSeq" id="WP_145237581.1">
    <property type="nucleotide sequence ID" value="NZ_VNFF01000008.1"/>
</dbReference>
<evidence type="ECO:0000313" key="2">
    <source>
        <dbReference type="Proteomes" id="UP000317938"/>
    </source>
</evidence>
<dbReference type="EMBL" id="VNFF01000008">
    <property type="protein sequence ID" value="TVU83554.1"/>
    <property type="molecule type" value="Genomic_DNA"/>
</dbReference>
<evidence type="ECO:0000313" key="1">
    <source>
        <dbReference type="EMBL" id="TVU83554.1"/>
    </source>
</evidence>
<organism evidence="1 2">
    <name type="scientific">Pseudoalteromonas neustonica</name>
    <dbReference type="NCBI Taxonomy" id="1840331"/>
    <lineage>
        <taxon>Bacteria</taxon>
        <taxon>Pseudomonadati</taxon>
        <taxon>Pseudomonadota</taxon>
        <taxon>Gammaproteobacteria</taxon>
        <taxon>Alteromonadales</taxon>
        <taxon>Pseudoalteromonadaceae</taxon>
        <taxon>Pseudoalteromonas</taxon>
    </lineage>
</organism>
<dbReference type="Proteomes" id="UP000317938">
    <property type="component" value="Unassembled WGS sequence"/>
</dbReference>
<reference evidence="1 2" key="1">
    <citation type="submission" date="2019-07" db="EMBL/GenBank/DDBJ databases">
        <title>Diversity of Bacteria from Kongsfjorden, Arctic.</title>
        <authorList>
            <person name="Yu Y."/>
        </authorList>
    </citation>
    <scope>NUCLEOTIDE SEQUENCE [LARGE SCALE GENOMIC DNA]</scope>
    <source>
        <strain evidence="1 2">SM1927</strain>
    </source>
</reference>
<keyword evidence="2" id="KW-1185">Reference proteome</keyword>
<sequence length="141" mass="16543">MFNIFKKVKFEPEFPIIELDLTPDKVFRKLSTFSSVERIEDSSKKDIDFEFVVENDVTRIHVGFANDRVSYINYLIDQFNSSENEKAEKLNWFLEYYGSKEEYGEPNNTAYMIFFHNTKSKLSIVYGLHMGAIRVNNLADA</sequence>
<gene>
    <name evidence="1" type="ORF">FQP85_10260</name>
</gene>
<comment type="caution">
    <text evidence="1">The sequence shown here is derived from an EMBL/GenBank/DDBJ whole genome shotgun (WGS) entry which is preliminary data.</text>
</comment>
<proteinExistence type="predicted"/>